<organism evidence="7 8">
    <name type="scientific">Cytobacillus oceanisediminis</name>
    <dbReference type="NCBI Taxonomy" id="665099"/>
    <lineage>
        <taxon>Bacteria</taxon>
        <taxon>Bacillati</taxon>
        <taxon>Bacillota</taxon>
        <taxon>Bacilli</taxon>
        <taxon>Bacillales</taxon>
        <taxon>Bacillaceae</taxon>
        <taxon>Cytobacillus</taxon>
    </lineage>
</organism>
<evidence type="ECO:0000256" key="2">
    <source>
        <dbReference type="ARBA" id="ARBA00022741"/>
    </source>
</evidence>
<keyword evidence="3 5" id="KW-0067">ATP-binding</keyword>
<dbReference type="EMBL" id="QGTW01000014">
    <property type="protein sequence ID" value="PWW20866.1"/>
    <property type="molecule type" value="Genomic_DNA"/>
</dbReference>
<comment type="similarity">
    <text evidence="4">In the N-terminal section; belongs to the acetate CoA ligase alpha subunit family.</text>
</comment>
<dbReference type="InterPro" id="IPR013815">
    <property type="entry name" value="ATP_grasp_subdomain_1"/>
</dbReference>
<dbReference type="PANTHER" id="PTHR43334">
    <property type="entry name" value="ACETATE--COA LIGASE [ADP-FORMING]"/>
    <property type="match status" value="1"/>
</dbReference>
<dbReference type="AlphaFoldDB" id="A0A2V2ZPL2"/>
<evidence type="ECO:0000313" key="7">
    <source>
        <dbReference type="EMBL" id="PWW20866.1"/>
    </source>
</evidence>
<evidence type="ECO:0000259" key="6">
    <source>
        <dbReference type="PROSITE" id="PS50975"/>
    </source>
</evidence>
<dbReference type="InterPro" id="IPR011761">
    <property type="entry name" value="ATP-grasp"/>
</dbReference>
<sequence>MIKTAIQQIINLSKEENRTVLTEIESKQILQHIGIPVPDFRLATSADEAAELAQFIGFPLAMKIVSPQIVHKSDAKGVMLNIKNEPELRSAFEEILRNAKRYNPNAEITGISIQEMIKGDKEVIVGMNRDPVFGPVLLFGAGGIFVEVLKDVSLKVLPIANRDIDNMLTEIQASKILTGYRGSPPADLSSLKEIIQKIAKISLYFPEISEFELNPIIVYEQGGGAVALDARIILDYGRSGVAAS</sequence>
<dbReference type="FunFam" id="3.30.1490.20:FF:000020">
    <property type="entry name" value="Protein lysine acetyltransferase"/>
    <property type="match status" value="1"/>
</dbReference>
<dbReference type="RefSeq" id="WP_110066941.1">
    <property type="nucleotide sequence ID" value="NZ_QGTW01000014.1"/>
</dbReference>
<dbReference type="InterPro" id="IPR051538">
    <property type="entry name" value="Acyl-CoA_Synth/Transferase"/>
</dbReference>
<gene>
    <name evidence="7" type="ORF">DFO73_114159</name>
</gene>
<dbReference type="Gene3D" id="3.30.1490.20">
    <property type="entry name" value="ATP-grasp fold, A domain"/>
    <property type="match status" value="1"/>
</dbReference>
<feature type="domain" description="ATP-grasp" evidence="6">
    <location>
        <begin position="27"/>
        <end position="78"/>
    </location>
</feature>
<dbReference type="SUPFAM" id="SSF56059">
    <property type="entry name" value="Glutathione synthetase ATP-binding domain-like"/>
    <property type="match status" value="1"/>
</dbReference>
<evidence type="ECO:0000256" key="1">
    <source>
        <dbReference type="ARBA" id="ARBA00022598"/>
    </source>
</evidence>
<dbReference type="Proteomes" id="UP000247150">
    <property type="component" value="Unassembled WGS sequence"/>
</dbReference>
<dbReference type="GO" id="GO:0046872">
    <property type="term" value="F:metal ion binding"/>
    <property type="evidence" value="ECO:0007669"/>
    <property type="project" value="InterPro"/>
</dbReference>
<dbReference type="PANTHER" id="PTHR43334:SF1">
    <property type="entry name" value="3-HYDROXYPROPIONATE--COA LIGASE [ADP-FORMING]"/>
    <property type="match status" value="1"/>
</dbReference>
<evidence type="ECO:0000256" key="3">
    <source>
        <dbReference type="ARBA" id="ARBA00022840"/>
    </source>
</evidence>
<evidence type="ECO:0000313" key="8">
    <source>
        <dbReference type="Proteomes" id="UP000247150"/>
    </source>
</evidence>
<dbReference type="OrthoDB" id="9807426at2"/>
<keyword evidence="2 5" id="KW-0547">Nucleotide-binding</keyword>
<dbReference type="GO" id="GO:0005524">
    <property type="term" value="F:ATP binding"/>
    <property type="evidence" value="ECO:0007669"/>
    <property type="project" value="UniProtKB-UniRule"/>
</dbReference>
<dbReference type="PROSITE" id="PS50975">
    <property type="entry name" value="ATP_GRASP"/>
    <property type="match status" value="1"/>
</dbReference>
<evidence type="ECO:0000256" key="5">
    <source>
        <dbReference type="PROSITE-ProRule" id="PRU00409"/>
    </source>
</evidence>
<name>A0A2V2ZPL2_9BACI</name>
<dbReference type="Gene3D" id="3.30.470.20">
    <property type="entry name" value="ATP-grasp fold, B domain"/>
    <property type="match status" value="1"/>
</dbReference>
<keyword evidence="1" id="KW-0436">Ligase</keyword>
<dbReference type="GO" id="GO:0016874">
    <property type="term" value="F:ligase activity"/>
    <property type="evidence" value="ECO:0007669"/>
    <property type="project" value="UniProtKB-KW"/>
</dbReference>
<comment type="caution">
    <text evidence="7">The sequence shown here is derived from an EMBL/GenBank/DDBJ whole genome shotgun (WGS) entry which is preliminary data.</text>
</comment>
<dbReference type="Pfam" id="PF13549">
    <property type="entry name" value="ATP-grasp_5"/>
    <property type="match status" value="1"/>
</dbReference>
<reference evidence="7 8" key="1">
    <citation type="submission" date="2018-05" db="EMBL/GenBank/DDBJ databases">
        <title>Freshwater and sediment microbial communities from various areas in North America, analyzing microbe dynamics in response to fracking.</title>
        <authorList>
            <person name="Lamendella R."/>
        </authorList>
    </citation>
    <scope>NUCLEOTIDE SEQUENCE [LARGE SCALE GENOMIC DNA]</scope>
    <source>
        <strain evidence="7 8">15_TX</strain>
    </source>
</reference>
<evidence type="ECO:0000256" key="4">
    <source>
        <dbReference type="ARBA" id="ARBA00060888"/>
    </source>
</evidence>
<accession>A0A2V2ZPL2</accession>
<proteinExistence type="inferred from homology"/>
<protein>
    <submittedName>
        <fullName evidence="7">Acetyl-CoA synthetase (ADP-forming)</fullName>
    </submittedName>
</protein>